<proteinExistence type="predicted"/>
<sequence length="835" mass="92537">MRNRLCSKCAHDADQFFQTVPFAYRLGFFGALESHGIFGKPTFTTRLLGLGLAWAHGGDDALAQWRDGFALGQEYAPVYIHVHREGAADHEEEEFGVVPVLHAYAYTILYGLFEAGGGQPFNQHESDIAEAVGLNDAFGPHNANFTGDDLRRFCDVYSGRPCARSLLEHAVVNSIKYFMANSDEAQEAADSTDIQRMPEAVYHAIHAFVQDCSDDANAVDQLLASDGEQRIEPDWGNAIPEATCRTDEIPDDPDVSTSPPDALTLSAASAWEVGEDDDNAAFLEPIMDHFLEPVISPLLGELAIFMLGASADYKDGFCDGFLVRSDMQQDDTIIFHAMRATPLDDGLRTMDYIHGYQFGSAFAVTVREMKQPGSKLSSQPFTIAKWTRYLTFELSGTFCYGSEGEQIGAIHMEMDISIWHDAFKHIAQAARYHLEKCHKEYCEGLLGEPDNRVMEWTAVELAVMNALRESVSKAPLDTSTCDQRVYEVAHGFLAPNLRKNGVEDVFRNLEKEKERAGVAQKTTSPPTLASLKAVPSISSISPASPTPSASTSLSATAPVFTPSSAFTSASIAAAALATPPSSTSSTPSSSPPPPTYTPAPQFTTIHAYAAAGSGVSRMLDSHPDNAAFLDKLVRCEAFGIKGLADGMNAAYARCEDAPSTSHGGLYLDAWELGWWMMTTREEDKVEKIWDSERWMTVFEIGIAHYTRRFDTALLRTTDERWNLEDQKDSTYLPLDDILYCFYIKVLSSEGNPDRRRRGQVPAKNVWNPQCRTVFCAVFDALQDIRQSSPGFMRSHQPYRGRSVLYDIVRDRVHAHRNKDHSLFVYSSRRGRPSWM</sequence>
<dbReference type="Proteomes" id="UP000320762">
    <property type="component" value="Unassembled WGS sequence"/>
</dbReference>
<organism evidence="2 3">
    <name type="scientific">Schizophyllum amplum</name>
    <dbReference type="NCBI Taxonomy" id="97359"/>
    <lineage>
        <taxon>Eukaryota</taxon>
        <taxon>Fungi</taxon>
        <taxon>Dikarya</taxon>
        <taxon>Basidiomycota</taxon>
        <taxon>Agaricomycotina</taxon>
        <taxon>Agaricomycetes</taxon>
        <taxon>Agaricomycetidae</taxon>
        <taxon>Agaricales</taxon>
        <taxon>Schizophyllaceae</taxon>
        <taxon>Schizophyllum</taxon>
    </lineage>
</organism>
<evidence type="ECO:0000256" key="1">
    <source>
        <dbReference type="SAM" id="MobiDB-lite"/>
    </source>
</evidence>
<name>A0A550BSK8_9AGAR</name>
<dbReference type="EMBL" id="VDMD01000123">
    <property type="protein sequence ID" value="TRM55535.1"/>
    <property type="molecule type" value="Genomic_DNA"/>
</dbReference>
<accession>A0A550BSK8</accession>
<evidence type="ECO:0000313" key="2">
    <source>
        <dbReference type="EMBL" id="TRM55535.1"/>
    </source>
</evidence>
<comment type="caution">
    <text evidence="2">The sequence shown here is derived from an EMBL/GenBank/DDBJ whole genome shotgun (WGS) entry which is preliminary data.</text>
</comment>
<feature type="region of interest" description="Disordered" evidence="1">
    <location>
        <begin position="578"/>
        <end position="600"/>
    </location>
</feature>
<gene>
    <name evidence="2" type="ORF">BD626DRAFT_525113</name>
</gene>
<evidence type="ECO:0000313" key="3">
    <source>
        <dbReference type="Proteomes" id="UP000320762"/>
    </source>
</evidence>
<dbReference type="OrthoDB" id="10402802at2759"/>
<protein>
    <submittedName>
        <fullName evidence="2">Uncharacterized protein</fullName>
    </submittedName>
</protein>
<reference evidence="2 3" key="1">
    <citation type="journal article" date="2019" name="New Phytol.">
        <title>Comparative genomics reveals unique wood-decay strategies and fruiting body development in the Schizophyllaceae.</title>
        <authorList>
            <person name="Almasi E."/>
            <person name="Sahu N."/>
            <person name="Krizsan K."/>
            <person name="Balint B."/>
            <person name="Kovacs G.M."/>
            <person name="Kiss B."/>
            <person name="Cseklye J."/>
            <person name="Drula E."/>
            <person name="Henrissat B."/>
            <person name="Nagy I."/>
            <person name="Chovatia M."/>
            <person name="Adam C."/>
            <person name="LaButti K."/>
            <person name="Lipzen A."/>
            <person name="Riley R."/>
            <person name="Grigoriev I.V."/>
            <person name="Nagy L.G."/>
        </authorList>
    </citation>
    <scope>NUCLEOTIDE SEQUENCE [LARGE SCALE GENOMIC DNA]</scope>
    <source>
        <strain evidence="2 3">NL-1724</strain>
    </source>
</reference>
<feature type="compositionally biased region" description="Low complexity" evidence="1">
    <location>
        <begin position="578"/>
        <end position="588"/>
    </location>
</feature>
<dbReference type="AlphaFoldDB" id="A0A550BSK8"/>
<keyword evidence="3" id="KW-1185">Reference proteome</keyword>